<dbReference type="AlphaFoldDB" id="A0AAJ0IB72"/>
<dbReference type="GeneID" id="87872461"/>
<dbReference type="RefSeq" id="XP_062694735.1">
    <property type="nucleotide sequence ID" value="XM_062834839.1"/>
</dbReference>
<protein>
    <submittedName>
        <fullName evidence="2">Uncharacterized protein</fullName>
    </submittedName>
</protein>
<evidence type="ECO:0000313" key="3">
    <source>
        <dbReference type="Proteomes" id="UP001285908"/>
    </source>
</evidence>
<feature type="region of interest" description="Disordered" evidence="1">
    <location>
        <begin position="1"/>
        <end position="23"/>
    </location>
</feature>
<name>A0AAJ0IB72_9PEZI</name>
<dbReference type="EMBL" id="JAULSX010000003">
    <property type="protein sequence ID" value="KAK3495306.1"/>
    <property type="molecule type" value="Genomic_DNA"/>
</dbReference>
<comment type="caution">
    <text evidence="2">The sequence shown here is derived from an EMBL/GenBank/DDBJ whole genome shotgun (WGS) entry which is preliminary data.</text>
</comment>
<keyword evidence="3" id="KW-1185">Reference proteome</keyword>
<sequence length="229" mass="23991">MDSDSSEAGSPSPGLQLQATASASHSSFNQNAAAAVNSQFNQAIPVHLAQHATPHYPHFNNTSHVAQAQADGHQGNASILSQGPNFNFHQVGGVQGNFGGHQAQAAFSAVHLNNGSQPVGFNNSLSFNQPSAATNSLAANHAPGVNQHLEANPPPAPVAVNQPVAINHAQEQHPAVRALFAVTQLTAKEERMFTSIVLLARTGASLDVLLCSLRRHRSMTVWATEPSTT</sequence>
<accession>A0AAJ0IB72</accession>
<evidence type="ECO:0000256" key="1">
    <source>
        <dbReference type="SAM" id="MobiDB-lite"/>
    </source>
</evidence>
<evidence type="ECO:0000313" key="2">
    <source>
        <dbReference type="EMBL" id="KAK3495306.1"/>
    </source>
</evidence>
<reference evidence="2 3" key="1">
    <citation type="journal article" date="2023" name="Mol. Phylogenet. Evol.">
        <title>Genome-scale phylogeny and comparative genomics of the fungal order Sordariales.</title>
        <authorList>
            <person name="Hensen N."/>
            <person name="Bonometti L."/>
            <person name="Westerberg I."/>
            <person name="Brannstrom I.O."/>
            <person name="Guillou S."/>
            <person name="Cros-Aarteil S."/>
            <person name="Calhoun S."/>
            <person name="Haridas S."/>
            <person name="Kuo A."/>
            <person name="Mondo S."/>
            <person name="Pangilinan J."/>
            <person name="Riley R."/>
            <person name="LaButti K."/>
            <person name="Andreopoulos B."/>
            <person name="Lipzen A."/>
            <person name="Chen C."/>
            <person name="Yan M."/>
            <person name="Daum C."/>
            <person name="Ng V."/>
            <person name="Clum A."/>
            <person name="Steindorff A."/>
            <person name="Ohm R.A."/>
            <person name="Martin F."/>
            <person name="Silar P."/>
            <person name="Natvig D.O."/>
            <person name="Lalanne C."/>
            <person name="Gautier V."/>
            <person name="Ament-Velasquez S.L."/>
            <person name="Kruys A."/>
            <person name="Hutchinson M.I."/>
            <person name="Powell A.J."/>
            <person name="Barry K."/>
            <person name="Miller A.N."/>
            <person name="Grigoriev I.V."/>
            <person name="Debuchy R."/>
            <person name="Gladieux P."/>
            <person name="Hiltunen Thoren M."/>
            <person name="Johannesson H."/>
        </authorList>
    </citation>
    <scope>NUCLEOTIDE SEQUENCE [LARGE SCALE GENOMIC DNA]</scope>
    <source>
        <strain evidence="2 3">FGSC 10403</strain>
    </source>
</reference>
<organism evidence="2 3">
    <name type="scientific">Neurospora hispaniola</name>
    <dbReference type="NCBI Taxonomy" id="588809"/>
    <lineage>
        <taxon>Eukaryota</taxon>
        <taxon>Fungi</taxon>
        <taxon>Dikarya</taxon>
        <taxon>Ascomycota</taxon>
        <taxon>Pezizomycotina</taxon>
        <taxon>Sordariomycetes</taxon>
        <taxon>Sordariomycetidae</taxon>
        <taxon>Sordariales</taxon>
        <taxon>Sordariaceae</taxon>
        <taxon>Neurospora</taxon>
    </lineage>
</organism>
<gene>
    <name evidence="2" type="ORF">B0T23DRAFT_315102</name>
</gene>
<proteinExistence type="predicted"/>
<dbReference type="Proteomes" id="UP001285908">
    <property type="component" value="Unassembled WGS sequence"/>
</dbReference>